<accession>J9C1J1</accession>
<protein>
    <submittedName>
        <fullName evidence="1">Uncharacterized protein</fullName>
    </submittedName>
</protein>
<name>J9C1J1_9ZZZZ</name>
<comment type="caution">
    <text evidence="1">The sequence shown here is derived from an EMBL/GenBank/DDBJ whole genome shotgun (WGS) entry which is preliminary data.</text>
</comment>
<proteinExistence type="predicted"/>
<gene>
    <name evidence="1" type="ORF">EVA_18213</name>
</gene>
<evidence type="ECO:0000313" key="1">
    <source>
        <dbReference type="EMBL" id="EJW93680.1"/>
    </source>
</evidence>
<feature type="non-terminal residue" evidence="1">
    <location>
        <position position="1"/>
    </location>
</feature>
<reference evidence="1" key="1">
    <citation type="journal article" date="2012" name="PLoS ONE">
        <title>Gene sets for utilization of primary and secondary nutrition supplies in the distal gut of endangered iberian lynx.</title>
        <authorList>
            <person name="Alcaide M."/>
            <person name="Messina E."/>
            <person name="Richter M."/>
            <person name="Bargiela R."/>
            <person name="Peplies J."/>
            <person name="Huws S.A."/>
            <person name="Newbold C.J."/>
            <person name="Golyshin P.N."/>
            <person name="Simon M.A."/>
            <person name="Lopez G."/>
            <person name="Yakimov M.M."/>
            <person name="Ferrer M."/>
        </authorList>
    </citation>
    <scope>NUCLEOTIDE SEQUENCE</scope>
</reference>
<organism evidence="1">
    <name type="scientific">gut metagenome</name>
    <dbReference type="NCBI Taxonomy" id="749906"/>
    <lineage>
        <taxon>unclassified sequences</taxon>
        <taxon>metagenomes</taxon>
        <taxon>organismal metagenomes</taxon>
    </lineage>
</organism>
<sequence>KVMISTDGGEKWGEIWDLHEDVTSLLTDQEIYDGSGLQVRYFDIDLSDYAGKDVKLAWRYVRVEGDRMGNSMVLDGIKITHPISSAIHDVKTSTSQDEYYDLNGVKMNGKPTKKGLYIRKGEGKTEKVMI</sequence>
<dbReference type="AlphaFoldDB" id="J9C1J1"/>
<dbReference type="EMBL" id="AMCI01006824">
    <property type="protein sequence ID" value="EJW93680.1"/>
    <property type="molecule type" value="Genomic_DNA"/>
</dbReference>